<dbReference type="PROSITE" id="PS50887">
    <property type="entry name" value="GGDEF"/>
    <property type="match status" value="1"/>
</dbReference>
<dbReference type="Pfam" id="PF00072">
    <property type="entry name" value="Response_reg"/>
    <property type="match status" value="1"/>
</dbReference>
<dbReference type="InterPro" id="IPR001789">
    <property type="entry name" value="Sig_transdc_resp-reg_receiver"/>
</dbReference>
<dbReference type="PANTHER" id="PTHR45228">
    <property type="entry name" value="CYCLIC DI-GMP PHOSPHODIESTERASE TM_0186-RELATED"/>
    <property type="match status" value="1"/>
</dbReference>
<evidence type="ECO:0000259" key="4">
    <source>
        <dbReference type="PROSITE" id="PS50110"/>
    </source>
</evidence>
<dbReference type="PROSITE" id="PS51832">
    <property type="entry name" value="HD_GYP"/>
    <property type="match status" value="1"/>
</dbReference>
<evidence type="ECO:0000256" key="3">
    <source>
        <dbReference type="PROSITE-ProRule" id="PRU00169"/>
    </source>
</evidence>
<keyword evidence="3" id="KW-0597">Phosphoprotein</keyword>
<dbReference type="RefSeq" id="WP_096239173.1">
    <property type="nucleotide sequence ID" value="NZ_LT907978.1"/>
</dbReference>
<dbReference type="CDD" id="cd01949">
    <property type="entry name" value="GGDEF"/>
    <property type="match status" value="1"/>
</dbReference>
<comment type="function">
    <text evidence="2">May play the central regulatory role in sporulation. It may be an element of the effector pathway responsible for the activation of sporulation genes in response to nutritional stress. Spo0A may act in concert with spo0H (a sigma factor) to control the expression of some genes that are critical to the sporulation process.</text>
</comment>
<name>A0A285PPT4_9FIRM</name>
<evidence type="ECO:0000313" key="8">
    <source>
        <dbReference type="Proteomes" id="UP000217549"/>
    </source>
</evidence>
<keyword evidence="8" id="KW-1185">Reference proteome</keyword>
<dbReference type="CDD" id="cd00077">
    <property type="entry name" value="HDc"/>
    <property type="match status" value="1"/>
</dbReference>
<dbReference type="InterPro" id="IPR043128">
    <property type="entry name" value="Rev_trsase/Diguanyl_cyclase"/>
</dbReference>
<dbReference type="InterPro" id="IPR011006">
    <property type="entry name" value="CheY-like_superfamily"/>
</dbReference>
<dbReference type="SUPFAM" id="SSF109604">
    <property type="entry name" value="HD-domain/PDEase-like"/>
    <property type="match status" value="1"/>
</dbReference>
<dbReference type="SMART" id="SM00448">
    <property type="entry name" value="REC"/>
    <property type="match status" value="1"/>
</dbReference>
<dbReference type="KEGG" id="ehl:EHLA_0467"/>
<dbReference type="SMART" id="SM00267">
    <property type="entry name" value="GGDEF"/>
    <property type="match status" value="1"/>
</dbReference>
<evidence type="ECO:0000256" key="2">
    <source>
        <dbReference type="ARBA" id="ARBA00024867"/>
    </source>
</evidence>
<dbReference type="SMART" id="SM00471">
    <property type="entry name" value="HDc"/>
    <property type="match status" value="1"/>
</dbReference>
<dbReference type="Pfam" id="PF00990">
    <property type="entry name" value="GGDEF"/>
    <property type="match status" value="1"/>
</dbReference>
<dbReference type="Gene3D" id="1.10.3210.10">
    <property type="entry name" value="Hypothetical protein af1432"/>
    <property type="match status" value="1"/>
</dbReference>
<feature type="domain" description="HD-GYP" evidence="6">
    <location>
        <begin position="142"/>
        <end position="350"/>
    </location>
</feature>
<dbReference type="Gene3D" id="3.40.50.2300">
    <property type="match status" value="1"/>
</dbReference>
<dbReference type="PROSITE" id="PS50110">
    <property type="entry name" value="RESPONSE_REGULATORY"/>
    <property type="match status" value="1"/>
</dbReference>
<dbReference type="InterPro" id="IPR003607">
    <property type="entry name" value="HD/PDEase_dom"/>
</dbReference>
<evidence type="ECO:0000259" key="6">
    <source>
        <dbReference type="PROSITE" id="PS51832"/>
    </source>
</evidence>
<dbReference type="InterPro" id="IPR000160">
    <property type="entry name" value="GGDEF_dom"/>
</dbReference>
<evidence type="ECO:0000256" key="1">
    <source>
        <dbReference type="ARBA" id="ARBA00018672"/>
    </source>
</evidence>
<dbReference type="PANTHER" id="PTHR45228:SF5">
    <property type="entry name" value="CYCLIC DI-GMP PHOSPHODIESTERASE VC_1348-RELATED"/>
    <property type="match status" value="1"/>
</dbReference>
<dbReference type="NCBIfam" id="TIGR00254">
    <property type="entry name" value="GGDEF"/>
    <property type="match status" value="1"/>
</dbReference>
<feature type="domain" description="GGDEF" evidence="5">
    <location>
        <begin position="669"/>
        <end position="789"/>
    </location>
</feature>
<organism evidence="7 8">
    <name type="scientific">Anaerobutyricum hallii</name>
    <dbReference type="NCBI Taxonomy" id="39488"/>
    <lineage>
        <taxon>Bacteria</taxon>
        <taxon>Bacillati</taxon>
        <taxon>Bacillota</taxon>
        <taxon>Clostridia</taxon>
        <taxon>Lachnospirales</taxon>
        <taxon>Lachnospiraceae</taxon>
        <taxon>Anaerobutyricum</taxon>
    </lineage>
</organism>
<dbReference type="Pfam" id="PF13487">
    <property type="entry name" value="HD_5"/>
    <property type="match status" value="1"/>
</dbReference>
<dbReference type="EMBL" id="LT907978">
    <property type="protein sequence ID" value="SOB71232.1"/>
    <property type="molecule type" value="Genomic_DNA"/>
</dbReference>
<dbReference type="SUPFAM" id="SSF55073">
    <property type="entry name" value="Nucleotide cyclase"/>
    <property type="match status" value="1"/>
</dbReference>
<proteinExistence type="predicted"/>
<feature type="modified residue" description="4-aspartylphosphate" evidence="3">
    <location>
        <position position="55"/>
    </location>
</feature>
<evidence type="ECO:0000259" key="5">
    <source>
        <dbReference type="PROSITE" id="PS50887"/>
    </source>
</evidence>
<dbReference type="InterPro" id="IPR029787">
    <property type="entry name" value="Nucleotide_cyclase"/>
</dbReference>
<sequence>MEMKQKIMIVDDAEINRQILMAILGDKYEYVQAGNGCQAVHLLQHDLTIDLILLDINMPEMNGFQVLERMNKFHWIDEIPVIIISSEEKRDVIERAYIFGAEDYIRRPFDSFIVCRRVQNILNLYANQKRLKQMVSDQIYEKEENNNLMIGILSHVVEFRNSESGEHILHIRMVTERLLRRLIQKTDQYQLSESDIAMITTAAALHDIGKINVPESILNKPGKLTQEEFEIIKTHTTIGADIIDQMISKSEKPLLRIAWEICRWHHERWDGHGYPDGLIGEQIPISAQVVALADVYDALISKRCYKNAYDHETAMDMIMSGECGAFNPLLLKCLYEISPELRMAVQGNMGEEAYRQEADRLAAEIMKKKSTPCSDRAQCMLESMQEQLEFFASLNGGIQFEYDHVSRLANIVNWNEPPQYRYSVMNVANQNCFKHLSQKDFHRLKDALDVTTPENREFSMSIMLPQGNDYEWCELRMHSLWSELSPDHYIGAVGQLIKPQHVTPELPLLDGLSEGENADGKNIRVAFEQLKQIFDIVRLVDPAHNAVMEIDDKGVLRQTGQHCAAFWENGGNCANCISTRALSQKTMLNKLEFTRRDMYYVVAKYLCINGTPCVLEMLSKMNEGRWIDANGTRFLLDKSRGENRELFSDALTGAYSRRYFETYLMHMEGMECVEIIDVDHFKQVNDTYGHLAGDVVLRDIAAAIQSCIRSTDILIRYGGDEFLLLFPKMSEKHMLEKNEKIKKAVESIVFTEYPDFHVTVSIGGVCGVHPIMEAIHQADKLMYENKRTL</sequence>
<dbReference type="GO" id="GO:0000160">
    <property type="term" value="P:phosphorelay signal transduction system"/>
    <property type="evidence" value="ECO:0007669"/>
    <property type="project" value="InterPro"/>
</dbReference>
<accession>A0A285PPT4</accession>
<protein>
    <recommendedName>
        <fullName evidence="1">Stage 0 sporulation protein A homolog</fullName>
    </recommendedName>
</protein>
<feature type="domain" description="Response regulatory" evidence="4">
    <location>
        <begin position="6"/>
        <end position="122"/>
    </location>
</feature>
<dbReference type="Proteomes" id="UP000217549">
    <property type="component" value="Chromosome I"/>
</dbReference>
<evidence type="ECO:0000313" key="7">
    <source>
        <dbReference type="EMBL" id="SOB71232.1"/>
    </source>
</evidence>
<dbReference type="InterPro" id="IPR052020">
    <property type="entry name" value="Cyclic_di-GMP/3'3'-cGAMP_PDE"/>
</dbReference>
<dbReference type="InterPro" id="IPR037522">
    <property type="entry name" value="HD_GYP_dom"/>
</dbReference>
<dbReference type="Gene3D" id="3.30.70.270">
    <property type="match status" value="1"/>
</dbReference>
<dbReference type="SUPFAM" id="SSF52172">
    <property type="entry name" value="CheY-like"/>
    <property type="match status" value="1"/>
</dbReference>
<gene>
    <name evidence="7" type="ORF">EHLA_0467</name>
</gene>
<dbReference type="AlphaFoldDB" id="A0A285PPT4"/>
<reference evidence="8" key="1">
    <citation type="submission" date="2017-09" db="EMBL/GenBank/DDBJ databases">
        <authorList>
            <person name="Shetty A S."/>
        </authorList>
    </citation>
    <scope>NUCLEOTIDE SEQUENCE [LARGE SCALE GENOMIC DNA]</scope>
</reference>